<proteinExistence type="predicted"/>
<organism evidence="2 3">
    <name type="scientific">Curtobacterium pusillum</name>
    <dbReference type="NCBI Taxonomy" id="69373"/>
    <lineage>
        <taxon>Bacteria</taxon>
        <taxon>Bacillati</taxon>
        <taxon>Actinomycetota</taxon>
        <taxon>Actinomycetes</taxon>
        <taxon>Micrococcales</taxon>
        <taxon>Microbacteriaceae</taxon>
        <taxon>Curtobacterium</taxon>
    </lineage>
</organism>
<dbReference type="Proteomes" id="UP000573001">
    <property type="component" value="Unassembled WGS sequence"/>
</dbReference>
<accession>A0ABX2MDC4</accession>
<evidence type="ECO:0008006" key="4">
    <source>
        <dbReference type="Google" id="ProtNLM"/>
    </source>
</evidence>
<evidence type="ECO:0000256" key="1">
    <source>
        <dbReference type="SAM" id="SignalP"/>
    </source>
</evidence>
<evidence type="ECO:0000313" key="2">
    <source>
        <dbReference type="EMBL" id="NUU14753.1"/>
    </source>
</evidence>
<keyword evidence="3" id="KW-1185">Reference proteome</keyword>
<sequence length="138" mass="15014">MNRTSRRSRATRALAWALPSFAVAAFLTACSSTTAPEPLTSTKPDQFTGKTLEYAFDRVDRTRSLVYDLSASIVHKEPTYNDGSAPDQWLIVANCTADNGIGLGIIPKDDATGTITRQVTTHKYNALLSECSTKGNDR</sequence>
<gene>
    <name evidence="2" type="ORF">HP507_13025</name>
</gene>
<feature type="signal peptide" evidence="1">
    <location>
        <begin position="1"/>
        <end position="24"/>
    </location>
</feature>
<name>A0ABX2MDC4_9MICO</name>
<evidence type="ECO:0000313" key="3">
    <source>
        <dbReference type="Proteomes" id="UP000573001"/>
    </source>
</evidence>
<dbReference type="RefSeq" id="WP_175352216.1">
    <property type="nucleotide sequence ID" value="NZ_BAAAWQ010000001.1"/>
</dbReference>
<keyword evidence="1" id="KW-0732">Signal</keyword>
<dbReference type="PROSITE" id="PS51257">
    <property type="entry name" value="PROKAR_LIPOPROTEIN"/>
    <property type="match status" value="1"/>
</dbReference>
<reference evidence="2 3" key="1">
    <citation type="submission" date="2020-05" db="EMBL/GenBank/DDBJ databases">
        <title>Genome Sequencing of Type Strains.</title>
        <authorList>
            <person name="Lemaire J.F."/>
            <person name="Inderbitzin P."/>
            <person name="Gregorio O.A."/>
            <person name="Collins S.B."/>
            <person name="Wespe N."/>
            <person name="Knight-Connoni V."/>
        </authorList>
    </citation>
    <scope>NUCLEOTIDE SEQUENCE [LARGE SCALE GENOMIC DNA]</scope>
    <source>
        <strain evidence="2 3">ATCC 19096</strain>
    </source>
</reference>
<dbReference type="EMBL" id="JABMCE010000083">
    <property type="protein sequence ID" value="NUU14753.1"/>
    <property type="molecule type" value="Genomic_DNA"/>
</dbReference>
<feature type="chain" id="PRO_5046246868" description="Lipoprotein" evidence="1">
    <location>
        <begin position="25"/>
        <end position="138"/>
    </location>
</feature>
<comment type="caution">
    <text evidence="2">The sequence shown here is derived from an EMBL/GenBank/DDBJ whole genome shotgun (WGS) entry which is preliminary data.</text>
</comment>
<protein>
    <recommendedName>
        <fullName evidence="4">Lipoprotein</fullName>
    </recommendedName>
</protein>